<dbReference type="AlphaFoldDB" id="A0A7J0BUL4"/>
<dbReference type="Pfam" id="PF14063">
    <property type="entry name" value="DUF4254"/>
    <property type="match status" value="1"/>
</dbReference>
<reference evidence="1 2" key="1">
    <citation type="submission" date="2020-05" db="EMBL/GenBank/DDBJ databases">
        <title>Draft genome sequence of Desulfovibrio psychrotolerans JS1T.</title>
        <authorList>
            <person name="Ueno A."/>
            <person name="Tamazawa S."/>
            <person name="Tamamura S."/>
            <person name="Murakami T."/>
            <person name="Kiyama T."/>
            <person name="Inomata H."/>
            <person name="Amano Y."/>
            <person name="Miyakawa K."/>
            <person name="Tamaki H."/>
            <person name="Naganuma T."/>
            <person name="Kaneko K."/>
        </authorList>
    </citation>
    <scope>NUCLEOTIDE SEQUENCE [LARGE SCALE GENOMIC DNA]</scope>
    <source>
        <strain evidence="1 2">JS1</strain>
    </source>
</reference>
<protein>
    <recommendedName>
        <fullName evidence="3">DUF4254 domain-containing protein</fullName>
    </recommendedName>
</protein>
<organism evidence="1 2">
    <name type="scientific">Desulfovibrio psychrotolerans</name>
    <dbReference type="NCBI Taxonomy" id="415242"/>
    <lineage>
        <taxon>Bacteria</taxon>
        <taxon>Pseudomonadati</taxon>
        <taxon>Thermodesulfobacteriota</taxon>
        <taxon>Desulfovibrionia</taxon>
        <taxon>Desulfovibrionales</taxon>
        <taxon>Desulfovibrionaceae</taxon>
        <taxon>Desulfovibrio</taxon>
    </lineage>
</organism>
<keyword evidence="2" id="KW-1185">Reference proteome</keyword>
<gene>
    <name evidence="1" type="ORF">DSM19430T_13780</name>
</gene>
<evidence type="ECO:0000313" key="2">
    <source>
        <dbReference type="Proteomes" id="UP000503820"/>
    </source>
</evidence>
<evidence type="ECO:0000313" key="1">
    <source>
        <dbReference type="EMBL" id="GFM36694.1"/>
    </source>
</evidence>
<name>A0A7J0BUL4_9BACT</name>
<sequence>MTRFEDIIAGMERCFAAQHSATEQWHESEPESVEAVAACCAADCAADGDDAAGLLPLVLAQHLMNFKLWHVEDVARRTDVGPEVIADCKRRIDGYNQRRNDYMEKVDAWLVNAVTPHLVQAQGPVRYNSESAGMAVDRLSILSLKMYHMREQTERQDADAAHVARCAEKLAVLTEQRRDLARAVLELLEDYRSGHKQPKVYYQCKMYNDPSLNPQLYGAEKAKG</sequence>
<proteinExistence type="predicted"/>
<dbReference type="RefSeq" id="WP_174409359.1">
    <property type="nucleotide sequence ID" value="NZ_BLVP01000007.1"/>
</dbReference>
<comment type="caution">
    <text evidence="1">The sequence shown here is derived from an EMBL/GenBank/DDBJ whole genome shotgun (WGS) entry which is preliminary data.</text>
</comment>
<accession>A0A7J0BUL4</accession>
<evidence type="ECO:0008006" key="3">
    <source>
        <dbReference type="Google" id="ProtNLM"/>
    </source>
</evidence>
<dbReference type="InterPro" id="IPR025350">
    <property type="entry name" value="DUF4254"/>
</dbReference>
<dbReference type="EMBL" id="BLVP01000007">
    <property type="protein sequence ID" value="GFM36694.1"/>
    <property type="molecule type" value="Genomic_DNA"/>
</dbReference>
<dbReference type="Proteomes" id="UP000503820">
    <property type="component" value="Unassembled WGS sequence"/>
</dbReference>